<evidence type="ECO:0000313" key="8">
    <source>
        <dbReference type="EMBL" id="KAE9244212.1"/>
    </source>
</evidence>
<evidence type="ECO:0000313" key="4">
    <source>
        <dbReference type="EMBL" id="KAE9125773.1"/>
    </source>
</evidence>
<evidence type="ECO:0000313" key="10">
    <source>
        <dbReference type="EMBL" id="KAE9351638.1"/>
    </source>
</evidence>
<evidence type="ECO:0000313" key="14">
    <source>
        <dbReference type="Proteomes" id="UP000440367"/>
    </source>
</evidence>
<evidence type="ECO:0000313" key="3">
    <source>
        <dbReference type="EMBL" id="KAE9123222.1"/>
    </source>
</evidence>
<evidence type="ECO:0000313" key="12">
    <source>
        <dbReference type="Proteomes" id="UP000433483"/>
    </source>
</evidence>
<dbReference type="AlphaFoldDB" id="A0A6A4EEY4"/>
<dbReference type="Proteomes" id="UP000440732">
    <property type="component" value="Unassembled WGS sequence"/>
</dbReference>
<dbReference type="Proteomes" id="UP000433483">
    <property type="component" value="Unassembled WGS sequence"/>
</dbReference>
<dbReference type="EMBL" id="QXFX01000205">
    <property type="protein sequence ID" value="KAE9125773.1"/>
    <property type="molecule type" value="Genomic_DNA"/>
</dbReference>
<evidence type="ECO:0000313" key="15">
    <source>
        <dbReference type="Proteomes" id="UP000440732"/>
    </source>
</evidence>
<protein>
    <submittedName>
        <fullName evidence="9">Uncharacterized protein</fullName>
    </submittedName>
</protein>
<evidence type="ECO:0000313" key="13">
    <source>
        <dbReference type="Proteomes" id="UP000437068"/>
    </source>
</evidence>
<dbReference type="EMBL" id="QXFY01000220">
    <property type="protein sequence ID" value="KAE9351638.1"/>
    <property type="molecule type" value="Genomic_DNA"/>
</dbReference>
<dbReference type="OrthoDB" id="90002at2759"/>
<dbReference type="EMBL" id="QXGA01000175">
    <property type="protein sequence ID" value="KAE9150770.1"/>
    <property type="molecule type" value="Genomic_DNA"/>
</dbReference>
<evidence type="ECO:0000313" key="19">
    <source>
        <dbReference type="Proteomes" id="UP000486351"/>
    </source>
</evidence>
<evidence type="ECO:0000313" key="16">
    <source>
        <dbReference type="Proteomes" id="UP000441208"/>
    </source>
</evidence>
<evidence type="ECO:0000313" key="18">
    <source>
        <dbReference type="Proteomes" id="UP000476176"/>
    </source>
</evidence>
<evidence type="ECO:0000313" key="1">
    <source>
        <dbReference type="EMBL" id="KAE8935158.1"/>
    </source>
</evidence>
<dbReference type="EMBL" id="QXGB01000196">
    <property type="protein sequence ID" value="KAE9225251.1"/>
    <property type="molecule type" value="Genomic_DNA"/>
</dbReference>
<evidence type="ECO:0000313" key="5">
    <source>
        <dbReference type="EMBL" id="KAE9150770.1"/>
    </source>
</evidence>
<dbReference type="Proteomes" id="UP000488956">
    <property type="component" value="Unassembled WGS sequence"/>
</dbReference>
<keyword evidence="12" id="KW-1185">Reference proteome</keyword>
<evidence type="ECO:0000313" key="6">
    <source>
        <dbReference type="EMBL" id="KAE9216015.1"/>
    </source>
</evidence>
<dbReference type="EMBL" id="QXGC01000937">
    <property type="protein sequence ID" value="KAE9216015.1"/>
    <property type="molecule type" value="Genomic_DNA"/>
</dbReference>
<name>A0A6A4EEY4_9STRA</name>
<dbReference type="Proteomes" id="UP000460718">
    <property type="component" value="Unassembled WGS sequence"/>
</dbReference>
<dbReference type="Proteomes" id="UP000440367">
    <property type="component" value="Unassembled WGS sequence"/>
</dbReference>
<reference evidence="11 12" key="1">
    <citation type="submission" date="2018-08" db="EMBL/GenBank/DDBJ databases">
        <title>Genomic investigation of the strawberry pathogen Phytophthora fragariae indicates pathogenicity is determined by transcriptional variation in three key races.</title>
        <authorList>
            <person name="Adams T.M."/>
            <person name="Armitage A.D."/>
            <person name="Sobczyk M.K."/>
            <person name="Bates H.J."/>
            <person name="Dunwell J.M."/>
            <person name="Nellist C.F."/>
            <person name="Harrison R.J."/>
        </authorList>
    </citation>
    <scope>NUCLEOTIDE SEQUENCE [LARGE SCALE GENOMIC DNA]</scope>
    <source>
        <strain evidence="9 13">A4</strain>
        <strain evidence="8 14">BC-1</strain>
        <strain evidence="6 18">BC-23</strain>
        <strain evidence="7 12">NOV-27</strain>
        <strain evidence="5 15">NOV-5</strain>
        <strain evidence="3 16">NOV-71</strain>
        <strain evidence="10 19">NOV-77</strain>
        <strain evidence="1 11">NOV-9</strain>
        <strain evidence="4 20">ONT-3</strain>
        <strain evidence="2 17">SCRP245</strain>
    </source>
</reference>
<sequence length="58" mass="6544">MDTVALLVVTDAFLKQGRELAKARREVYHLLPEAAWRVAIRSRHYLTAQCLEASCNSA</sequence>
<dbReference type="EMBL" id="QXFZ01000280">
    <property type="protein sequence ID" value="KAE9123222.1"/>
    <property type="molecule type" value="Genomic_DNA"/>
</dbReference>
<proteinExistence type="predicted"/>
<dbReference type="Proteomes" id="UP000437068">
    <property type="component" value="Unassembled WGS sequence"/>
</dbReference>
<dbReference type="EMBL" id="QXGD01000299">
    <property type="protein sequence ID" value="KAE9244212.1"/>
    <property type="molecule type" value="Genomic_DNA"/>
</dbReference>
<accession>A0A6A4EEY4</accession>
<evidence type="ECO:0000313" key="2">
    <source>
        <dbReference type="EMBL" id="KAE8999290.1"/>
    </source>
</evidence>
<comment type="caution">
    <text evidence="9">The sequence shown here is derived from an EMBL/GenBank/DDBJ whole genome shotgun (WGS) entry which is preliminary data.</text>
</comment>
<dbReference type="EMBL" id="QXGE01000173">
    <property type="protein sequence ID" value="KAE9321484.1"/>
    <property type="molecule type" value="Genomic_DNA"/>
</dbReference>
<dbReference type="Proteomes" id="UP000486351">
    <property type="component" value="Unassembled WGS sequence"/>
</dbReference>
<dbReference type="Proteomes" id="UP000429523">
    <property type="component" value="Unassembled WGS sequence"/>
</dbReference>
<dbReference type="EMBL" id="QXGF01000832">
    <property type="protein sequence ID" value="KAE8935158.1"/>
    <property type="molecule type" value="Genomic_DNA"/>
</dbReference>
<evidence type="ECO:0000313" key="17">
    <source>
        <dbReference type="Proteomes" id="UP000460718"/>
    </source>
</evidence>
<organism evidence="9 13">
    <name type="scientific">Phytophthora fragariae</name>
    <dbReference type="NCBI Taxonomy" id="53985"/>
    <lineage>
        <taxon>Eukaryota</taxon>
        <taxon>Sar</taxon>
        <taxon>Stramenopiles</taxon>
        <taxon>Oomycota</taxon>
        <taxon>Peronosporomycetes</taxon>
        <taxon>Peronosporales</taxon>
        <taxon>Peronosporaceae</taxon>
        <taxon>Phytophthora</taxon>
    </lineage>
</organism>
<evidence type="ECO:0000313" key="7">
    <source>
        <dbReference type="EMBL" id="KAE9225251.1"/>
    </source>
</evidence>
<gene>
    <name evidence="9" type="ORF">PF001_g4881</name>
    <name evidence="8" type="ORF">PF002_g7873</name>
    <name evidence="6" type="ORF">PF004_g14576</name>
    <name evidence="7" type="ORF">PF005_g5597</name>
    <name evidence="5" type="ORF">PF006_g4890</name>
    <name evidence="3" type="ORF">PF007_g7125</name>
    <name evidence="10" type="ORF">PF008_g5827</name>
    <name evidence="1" type="ORF">PF009_g14882</name>
    <name evidence="4" type="ORF">PF010_g5489</name>
    <name evidence="2" type="ORF">PF011_g14683</name>
</gene>
<evidence type="ECO:0000313" key="11">
    <source>
        <dbReference type="Proteomes" id="UP000429523"/>
    </source>
</evidence>
<dbReference type="Proteomes" id="UP000441208">
    <property type="component" value="Unassembled WGS sequence"/>
</dbReference>
<dbReference type="Proteomes" id="UP000476176">
    <property type="component" value="Unassembled WGS sequence"/>
</dbReference>
<evidence type="ECO:0000313" key="20">
    <source>
        <dbReference type="Proteomes" id="UP000488956"/>
    </source>
</evidence>
<dbReference type="EMBL" id="QXFW01000960">
    <property type="protein sequence ID" value="KAE8999290.1"/>
    <property type="molecule type" value="Genomic_DNA"/>
</dbReference>
<evidence type="ECO:0000313" key="9">
    <source>
        <dbReference type="EMBL" id="KAE9321484.1"/>
    </source>
</evidence>